<feature type="compositionally biased region" description="Basic and acidic residues" evidence="3">
    <location>
        <begin position="196"/>
        <end position="217"/>
    </location>
</feature>
<sequence>MRYWLMKAEPDSRIVKGKDVKFSVDDFEAVGTTAWEGVRNFEARNLMKEMSIGDKVLFYHSNCKNPGVAGFAEVCKEAYPDYTAWESSHPYYDPKTNKEAPKWFMVDVKLLSRAPHFVSLSLLRRVAGVSSHDALEEIAYVGSDGLRAIKDMALLNRGRLSVQRVSEACWSAIEEMARRGGWEDVPSSHKAKAKFTKRDHTRQTAEKDAREDIKDGIGRSTESNVPGLESPGVKSGRRGRKRKESDGDAINARRKSARTK</sequence>
<evidence type="ECO:0000313" key="6">
    <source>
        <dbReference type="Proteomes" id="UP000054217"/>
    </source>
</evidence>
<feature type="region of interest" description="Disordered" evidence="3">
    <location>
        <begin position="181"/>
        <end position="260"/>
    </location>
</feature>
<dbReference type="InterPro" id="IPR052181">
    <property type="entry name" value="5hmC_binding"/>
</dbReference>
<evidence type="ECO:0000256" key="3">
    <source>
        <dbReference type="SAM" id="MobiDB-lite"/>
    </source>
</evidence>
<dbReference type="FunFam" id="3.10.590.10:FF:000006">
    <property type="entry name" value="Chromosome 7, whole genome shotgun sequence"/>
    <property type="match status" value="1"/>
</dbReference>
<name>A0A0C3JTQ6_PISTI</name>
<dbReference type="EMBL" id="KN831947">
    <property type="protein sequence ID" value="KIO12538.1"/>
    <property type="molecule type" value="Genomic_DNA"/>
</dbReference>
<dbReference type="Proteomes" id="UP000054217">
    <property type="component" value="Unassembled WGS sequence"/>
</dbReference>
<dbReference type="Gene3D" id="3.10.590.10">
    <property type="entry name" value="ph1033 like domains"/>
    <property type="match status" value="1"/>
</dbReference>
<dbReference type="AlphaFoldDB" id="A0A0C3JTQ6"/>
<keyword evidence="6" id="KW-1185">Reference proteome</keyword>
<dbReference type="HOGENOM" id="CLU_041799_1_1_1"/>
<proteinExistence type="predicted"/>
<accession>A0A0C3JTQ6</accession>
<dbReference type="CDD" id="cd21133">
    <property type="entry name" value="EVE"/>
    <property type="match status" value="1"/>
</dbReference>
<evidence type="ECO:0000259" key="4">
    <source>
        <dbReference type="Pfam" id="PF01878"/>
    </source>
</evidence>
<evidence type="ECO:0000256" key="1">
    <source>
        <dbReference type="ARBA" id="ARBA00004123"/>
    </source>
</evidence>
<dbReference type="GO" id="GO:0005634">
    <property type="term" value="C:nucleus"/>
    <property type="evidence" value="ECO:0007669"/>
    <property type="project" value="UniProtKB-SubCell"/>
</dbReference>
<dbReference type="OrthoDB" id="41445at2759"/>
<dbReference type="InterPro" id="IPR002740">
    <property type="entry name" value="EVE_domain"/>
</dbReference>
<dbReference type="InterPro" id="IPR015947">
    <property type="entry name" value="PUA-like_sf"/>
</dbReference>
<reference evidence="6" key="2">
    <citation type="submission" date="2015-01" db="EMBL/GenBank/DDBJ databases">
        <title>Evolutionary Origins and Diversification of the Mycorrhizal Mutualists.</title>
        <authorList>
            <consortium name="DOE Joint Genome Institute"/>
            <consortium name="Mycorrhizal Genomics Consortium"/>
            <person name="Kohler A."/>
            <person name="Kuo A."/>
            <person name="Nagy L.G."/>
            <person name="Floudas D."/>
            <person name="Copeland A."/>
            <person name="Barry K.W."/>
            <person name="Cichocki N."/>
            <person name="Veneault-Fourrey C."/>
            <person name="LaButti K."/>
            <person name="Lindquist E.A."/>
            <person name="Lipzen A."/>
            <person name="Lundell T."/>
            <person name="Morin E."/>
            <person name="Murat C."/>
            <person name="Riley R."/>
            <person name="Ohm R."/>
            <person name="Sun H."/>
            <person name="Tunlid A."/>
            <person name="Henrissat B."/>
            <person name="Grigoriev I.V."/>
            <person name="Hibbett D.S."/>
            <person name="Martin F."/>
        </authorList>
    </citation>
    <scope>NUCLEOTIDE SEQUENCE [LARGE SCALE GENOMIC DNA]</scope>
    <source>
        <strain evidence="6">Marx 270</strain>
    </source>
</reference>
<dbReference type="Pfam" id="PF01878">
    <property type="entry name" value="EVE"/>
    <property type="match status" value="1"/>
</dbReference>
<gene>
    <name evidence="5" type="ORF">M404DRAFT_958892</name>
</gene>
<protein>
    <recommendedName>
        <fullName evidence="4">EVE domain-containing protein</fullName>
    </recommendedName>
</protein>
<evidence type="ECO:0000313" key="5">
    <source>
        <dbReference type="EMBL" id="KIO12538.1"/>
    </source>
</evidence>
<dbReference type="FunCoup" id="A0A0C3JTQ6">
    <property type="interactions" value="291"/>
</dbReference>
<feature type="domain" description="EVE" evidence="4">
    <location>
        <begin position="2"/>
        <end position="176"/>
    </location>
</feature>
<reference evidence="5 6" key="1">
    <citation type="submission" date="2014-04" db="EMBL/GenBank/DDBJ databases">
        <authorList>
            <consortium name="DOE Joint Genome Institute"/>
            <person name="Kuo A."/>
            <person name="Kohler A."/>
            <person name="Costa M.D."/>
            <person name="Nagy L.G."/>
            <person name="Floudas D."/>
            <person name="Copeland A."/>
            <person name="Barry K.W."/>
            <person name="Cichocki N."/>
            <person name="Veneault-Fourrey C."/>
            <person name="LaButti K."/>
            <person name="Lindquist E.A."/>
            <person name="Lipzen A."/>
            <person name="Lundell T."/>
            <person name="Morin E."/>
            <person name="Murat C."/>
            <person name="Sun H."/>
            <person name="Tunlid A."/>
            <person name="Henrissat B."/>
            <person name="Grigoriev I.V."/>
            <person name="Hibbett D.S."/>
            <person name="Martin F."/>
            <person name="Nordberg H.P."/>
            <person name="Cantor M.N."/>
            <person name="Hua S.X."/>
        </authorList>
    </citation>
    <scope>NUCLEOTIDE SEQUENCE [LARGE SCALE GENOMIC DNA]</scope>
    <source>
        <strain evidence="5 6">Marx 270</strain>
    </source>
</reference>
<dbReference type="PANTHER" id="PTHR14087:SF7">
    <property type="entry name" value="THYMOCYTE NUCLEAR PROTEIN 1"/>
    <property type="match status" value="1"/>
</dbReference>
<keyword evidence="2" id="KW-0539">Nucleus</keyword>
<comment type="subcellular location">
    <subcellularLocation>
        <location evidence="1">Nucleus</location>
    </subcellularLocation>
</comment>
<dbReference type="InterPro" id="IPR047197">
    <property type="entry name" value="THYN1-like_EVE"/>
</dbReference>
<dbReference type="PANTHER" id="PTHR14087">
    <property type="entry name" value="THYMOCYTE NUCLEAR PROTEIN 1"/>
    <property type="match status" value="1"/>
</dbReference>
<evidence type="ECO:0000256" key="2">
    <source>
        <dbReference type="ARBA" id="ARBA00023242"/>
    </source>
</evidence>
<organism evidence="5 6">
    <name type="scientific">Pisolithus tinctorius Marx 270</name>
    <dbReference type="NCBI Taxonomy" id="870435"/>
    <lineage>
        <taxon>Eukaryota</taxon>
        <taxon>Fungi</taxon>
        <taxon>Dikarya</taxon>
        <taxon>Basidiomycota</taxon>
        <taxon>Agaricomycotina</taxon>
        <taxon>Agaricomycetes</taxon>
        <taxon>Agaricomycetidae</taxon>
        <taxon>Boletales</taxon>
        <taxon>Sclerodermatineae</taxon>
        <taxon>Pisolithaceae</taxon>
        <taxon>Pisolithus</taxon>
    </lineage>
</organism>
<dbReference type="InParanoid" id="A0A0C3JTQ6"/>
<dbReference type="SUPFAM" id="SSF88697">
    <property type="entry name" value="PUA domain-like"/>
    <property type="match status" value="1"/>
</dbReference>
<dbReference type="STRING" id="870435.A0A0C3JTQ6"/>